<keyword evidence="3" id="KW-1185">Reference proteome</keyword>
<organism evidence="2 3">
    <name type="scientific">Tilletia indica</name>
    <dbReference type="NCBI Taxonomy" id="43049"/>
    <lineage>
        <taxon>Eukaryota</taxon>
        <taxon>Fungi</taxon>
        <taxon>Dikarya</taxon>
        <taxon>Basidiomycota</taxon>
        <taxon>Ustilaginomycotina</taxon>
        <taxon>Exobasidiomycetes</taxon>
        <taxon>Tilletiales</taxon>
        <taxon>Tilletiaceae</taxon>
        <taxon>Tilletia</taxon>
    </lineage>
</organism>
<accession>A0A177TRA4</accession>
<reference evidence="2" key="1">
    <citation type="submission" date="2016-04" db="EMBL/GenBank/DDBJ databases">
        <authorList>
            <person name="Nguyen H.D."/>
            <person name="Samba Siva P."/>
            <person name="Cullis J."/>
            <person name="Levesque C.A."/>
            <person name="Hambleton S."/>
        </authorList>
    </citation>
    <scope>NUCLEOTIDE SEQUENCE</scope>
    <source>
        <strain evidence="2">DAOMC 236416</strain>
    </source>
</reference>
<dbReference type="EMBL" id="LWDF02000330">
    <property type="protein sequence ID" value="KAE8250371.1"/>
    <property type="molecule type" value="Genomic_DNA"/>
</dbReference>
<evidence type="ECO:0000313" key="2">
    <source>
        <dbReference type="EMBL" id="KAE8250371.1"/>
    </source>
</evidence>
<evidence type="ECO:0000256" key="1">
    <source>
        <dbReference type="SAM" id="MobiDB-lite"/>
    </source>
</evidence>
<comment type="caution">
    <text evidence="2">The sequence shown here is derived from an EMBL/GenBank/DDBJ whole genome shotgun (WGS) entry which is preliminary data.</text>
</comment>
<feature type="compositionally biased region" description="Basic residues" evidence="1">
    <location>
        <begin position="161"/>
        <end position="172"/>
    </location>
</feature>
<protein>
    <submittedName>
        <fullName evidence="2">Uncharacterized protein</fullName>
    </submittedName>
</protein>
<sequence length="205" mass="21175">MSAASSTAPTTTTTNGYSVDRSAALAQLQSTYGMTGHGYRIPFSVAVDAASTSSDSDSDSKSFMTSSVSSSSASTLSSSSSFSLKARAASFLKLHGSRRTKVLETTSDSTATLVDGPVLRAVKQEKPDPSIVLAHLSAQYDIGSPGAGFKLPNLESDDHKTGKKSKDKKSKKSIPAPAPGSPEAILADLMDRYGAPGGSQVRGHI</sequence>
<dbReference type="Proteomes" id="UP000077521">
    <property type="component" value="Unassembled WGS sequence"/>
</dbReference>
<proteinExistence type="predicted"/>
<feature type="region of interest" description="Disordered" evidence="1">
    <location>
        <begin position="149"/>
        <end position="205"/>
    </location>
</feature>
<evidence type="ECO:0000313" key="3">
    <source>
        <dbReference type="Proteomes" id="UP000077521"/>
    </source>
</evidence>
<feature type="region of interest" description="Disordered" evidence="1">
    <location>
        <begin position="51"/>
        <end position="77"/>
    </location>
</feature>
<name>A0A177TRA4_9BASI</name>
<gene>
    <name evidence="2" type="ORF">A4X13_0g4782</name>
</gene>
<reference evidence="2" key="2">
    <citation type="journal article" date="2019" name="IMA Fungus">
        <title>Genome sequencing and comparison of five Tilletia species to identify candidate genes for the detection of regulated species infecting wheat.</title>
        <authorList>
            <person name="Nguyen H.D.T."/>
            <person name="Sultana T."/>
            <person name="Kesanakurti P."/>
            <person name="Hambleton S."/>
        </authorList>
    </citation>
    <scope>NUCLEOTIDE SEQUENCE</scope>
    <source>
        <strain evidence="2">DAOMC 236416</strain>
    </source>
</reference>
<dbReference type="AlphaFoldDB" id="A0A177TRA4"/>